<evidence type="ECO:0000256" key="5">
    <source>
        <dbReference type="ARBA" id="ARBA00022777"/>
    </source>
</evidence>
<gene>
    <name evidence="13" type="ORF">G7K_4656-t1</name>
</gene>
<dbReference type="SUPFAM" id="SSF56112">
    <property type="entry name" value="Protein kinase-like (PK-like)"/>
    <property type="match status" value="1"/>
</dbReference>
<feature type="binding site" evidence="9">
    <location>
        <position position="59"/>
    </location>
    <ligand>
        <name>ATP</name>
        <dbReference type="ChEBI" id="CHEBI:30616"/>
    </ligand>
</feature>
<dbReference type="Gene3D" id="1.10.510.10">
    <property type="entry name" value="Transferase(Phosphotransferase) domain 1"/>
    <property type="match status" value="2"/>
</dbReference>
<comment type="similarity">
    <text evidence="10">Belongs to the protein kinase superfamily.</text>
</comment>
<protein>
    <recommendedName>
        <fullName evidence="1">non-specific serine/threonine protein kinase</fullName>
        <ecNumber evidence="1">2.7.11.1</ecNumber>
    </recommendedName>
</protein>
<evidence type="ECO:0000256" key="8">
    <source>
        <dbReference type="ARBA" id="ARBA00048679"/>
    </source>
</evidence>
<keyword evidence="5" id="KW-0418">Kinase</keyword>
<dbReference type="PANTHER" id="PTHR45998:SF2">
    <property type="entry name" value="SERINE_THREONINE-PROTEIN KINASE 16"/>
    <property type="match status" value="1"/>
</dbReference>
<dbReference type="PROSITE" id="PS00108">
    <property type="entry name" value="PROTEIN_KINASE_ST"/>
    <property type="match status" value="1"/>
</dbReference>
<dbReference type="PROSITE" id="PS50011">
    <property type="entry name" value="PROTEIN_KINASE_DOM"/>
    <property type="match status" value="1"/>
</dbReference>
<dbReference type="PANTHER" id="PTHR45998">
    <property type="entry name" value="SERINE/THREONINE-PROTEIN KINASE 16"/>
    <property type="match status" value="1"/>
</dbReference>
<dbReference type="InterPro" id="IPR008271">
    <property type="entry name" value="Ser/Thr_kinase_AS"/>
</dbReference>
<evidence type="ECO:0000256" key="2">
    <source>
        <dbReference type="ARBA" id="ARBA00022527"/>
    </source>
</evidence>
<accession>A0A0E9NKX9</accession>
<evidence type="ECO:0000256" key="7">
    <source>
        <dbReference type="ARBA" id="ARBA00047899"/>
    </source>
</evidence>
<feature type="domain" description="Protein kinase" evidence="12">
    <location>
        <begin position="29"/>
        <end position="341"/>
    </location>
</feature>
<evidence type="ECO:0000256" key="10">
    <source>
        <dbReference type="RuleBase" id="RU000304"/>
    </source>
</evidence>
<dbReference type="InterPro" id="IPR052239">
    <property type="entry name" value="Ser/Thr-specific_kinases"/>
</dbReference>
<reference evidence="13 14" key="1">
    <citation type="journal article" date="2011" name="J. Gen. Appl. Microbiol.">
        <title>Draft genome sequencing of the enigmatic yeast Saitoella complicata.</title>
        <authorList>
            <person name="Nishida H."/>
            <person name="Hamamoto M."/>
            <person name="Sugiyama J."/>
        </authorList>
    </citation>
    <scope>NUCLEOTIDE SEQUENCE [LARGE SCALE GENOMIC DNA]</scope>
    <source>
        <strain evidence="13 14">NRRL Y-17804</strain>
    </source>
</reference>
<dbReference type="STRING" id="698492.A0A0E9NKX9"/>
<feature type="region of interest" description="Disordered" evidence="11">
    <location>
        <begin position="155"/>
        <end position="185"/>
    </location>
</feature>
<dbReference type="GO" id="GO:0005794">
    <property type="term" value="C:Golgi apparatus"/>
    <property type="evidence" value="ECO:0007669"/>
    <property type="project" value="TreeGrafter"/>
</dbReference>
<keyword evidence="2 10" id="KW-0723">Serine/threonine-protein kinase</keyword>
<dbReference type="GO" id="GO:0005524">
    <property type="term" value="F:ATP binding"/>
    <property type="evidence" value="ECO:0007669"/>
    <property type="project" value="UniProtKB-UniRule"/>
</dbReference>
<reference evidence="13 14" key="3">
    <citation type="journal article" date="2015" name="Genome Announc.">
        <title>Draft Genome Sequence of the Archiascomycetous Yeast Saitoella complicata.</title>
        <authorList>
            <person name="Yamauchi K."/>
            <person name="Kondo S."/>
            <person name="Hamamoto M."/>
            <person name="Takahashi Y."/>
            <person name="Ogura Y."/>
            <person name="Hayashi T."/>
            <person name="Nishida H."/>
        </authorList>
    </citation>
    <scope>NUCLEOTIDE SEQUENCE [LARGE SCALE GENOMIC DNA]</scope>
    <source>
        <strain evidence="13 14">NRRL Y-17804</strain>
    </source>
</reference>
<reference evidence="13 14" key="2">
    <citation type="journal article" date="2014" name="J. Gen. Appl. Microbiol.">
        <title>The early diverging ascomycetous budding yeast Saitoella complicata has three histone deacetylases belonging to the Clr6, Hos2, and Rpd3 lineages.</title>
        <authorList>
            <person name="Nishida H."/>
            <person name="Matsumoto T."/>
            <person name="Kondo S."/>
            <person name="Hamamoto M."/>
            <person name="Yoshikawa H."/>
        </authorList>
    </citation>
    <scope>NUCLEOTIDE SEQUENCE [LARGE SCALE GENOMIC DNA]</scope>
    <source>
        <strain evidence="13 14">NRRL Y-17804</strain>
    </source>
</reference>
<comment type="catalytic activity">
    <reaction evidence="8">
        <text>L-seryl-[protein] + ATP = O-phospho-L-seryl-[protein] + ADP + H(+)</text>
        <dbReference type="Rhea" id="RHEA:17989"/>
        <dbReference type="Rhea" id="RHEA-COMP:9863"/>
        <dbReference type="Rhea" id="RHEA-COMP:11604"/>
        <dbReference type="ChEBI" id="CHEBI:15378"/>
        <dbReference type="ChEBI" id="CHEBI:29999"/>
        <dbReference type="ChEBI" id="CHEBI:30616"/>
        <dbReference type="ChEBI" id="CHEBI:83421"/>
        <dbReference type="ChEBI" id="CHEBI:456216"/>
        <dbReference type="EC" id="2.7.11.1"/>
    </reaction>
</comment>
<evidence type="ECO:0000256" key="6">
    <source>
        <dbReference type="ARBA" id="ARBA00022840"/>
    </source>
</evidence>
<dbReference type="GO" id="GO:0004674">
    <property type="term" value="F:protein serine/threonine kinase activity"/>
    <property type="evidence" value="ECO:0007669"/>
    <property type="project" value="UniProtKB-KW"/>
</dbReference>
<dbReference type="Pfam" id="PF00069">
    <property type="entry name" value="Pkinase"/>
    <property type="match status" value="2"/>
</dbReference>
<keyword evidence="14" id="KW-1185">Reference proteome</keyword>
<evidence type="ECO:0000256" key="3">
    <source>
        <dbReference type="ARBA" id="ARBA00022679"/>
    </source>
</evidence>
<dbReference type="PROSITE" id="PS00107">
    <property type="entry name" value="PROTEIN_KINASE_ATP"/>
    <property type="match status" value="1"/>
</dbReference>
<keyword evidence="6 9" id="KW-0067">ATP-binding</keyword>
<dbReference type="AlphaFoldDB" id="A0A0E9NKX9"/>
<dbReference type="EMBL" id="BACD03000034">
    <property type="protein sequence ID" value="GAO50532.1"/>
    <property type="molecule type" value="Genomic_DNA"/>
</dbReference>
<dbReference type="EC" id="2.7.11.1" evidence="1"/>
<evidence type="ECO:0000313" key="13">
    <source>
        <dbReference type="EMBL" id="GAO50532.1"/>
    </source>
</evidence>
<keyword evidence="3" id="KW-0808">Transferase</keyword>
<dbReference type="InterPro" id="IPR017441">
    <property type="entry name" value="Protein_kinase_ATP_BS"/>
</dbReference>
<dbReference type="GO" id="GO:0032889">
    <property type="term" value="P:regulation of vacuole fusion, non-autophagic"/>
    <property type="evidence" value="ECO:0007669"/>
    <property type="project" value="TreeGrafter"/>
</dbReference>
<evidence type="ECO:0000256" key="4">
    <source>
        <dbReference type="ARBA" id="ARBA00022741"/>
    </source>
</evidence>
<keyword evidence="4 9" id="KW-0547">Nucleotide-binding</keyword>
<dbReference type="GO" id="GO:0006624">
    <property type="term" value="P:vacuolar protein processing"/>
    <property type="evidence" value="ECO:0007669"/>
    <property type="project" value="TreeGrafter"/>
</dbReference>
<evidence type="ECO:0000259" key="12">
    <source>
        <dbReference type="PROSITE" id="PS50011"/>
    </source>
</evidence>
<dbReference type="Proteomes" id="UP000033140">
    <property type="component" value="Unassembled WGS sequence"/>
</dbReference>
<dbReference type="InterPro" id="IPR000719">
    <property type="entry name" value="Prot_kinase_dom"/>
</dbReference>
<evidence type="ECO:0000256" key="9">
    <source>
        <dbReference type="PROSITE-ProRule" id="PRU10141"/>
    </source>
</evidence>
<evidence type="ECO:0000313" key="14">
    <source>
        <dbReference type="Proteomes" id="UP000033140"/>
    </source>
</evidence>
<comment type="caution">
    <text evidence="13">The sequence shown here is derived from an EMBL/GenBank/DDBJ whole genome shotgun (WGS) entry which is preliminary data.</text>
</comment>
<comment type="catalytic activity">
    <reaction evidence="7">
        <text>L-threonyl-[protein] + ATP = O-phospho-L-threonyl-[protein] + ADP + H(+)</text>
        <dbReference type="Rhea" id="RHEA:46608"/>
        <dbReference type="Rhea" id="RHEA-COMP:11060"/>
        <dbReference type="Rhea" id="RHEA-COMP:11605"/>
        <dbReference type="ChEBI" id="CHEBI:15378"/>
        <dbReference type="ChEBI" id="CHEBI:30013"/>
        <dbReference type="ChEBI" id="CHEBI:30616"/>
        <dbReference type="ChEBI" id="CHEBI:61977"/>
        <dbReference type="ChEBI" id="CHEBI:456216"/>
        <dbReference type="EC" id="2.7.11.1"/>
    </reaction>
</comment>
<proteinExistence type="inferred from homology"/>
<evidence type="ECO:0000256" key="11">
    <source>
        <dbReference type="SAM" id="MobiDB-lite"/>
    </source>
</evidence>
<organism evidence="13 14">
    <name type="scientific">Saitoella complicata (strain BCRC 22490 / CBS 7301 / JCM 7358 / NBRC 10748 / NRRL Y-17804)</name>
    <dbReference type="NCBI Taxonomy" id="698492"/>
    <lineage>
        <taxon>Eukaryota</taxon>
        <taxon>Fungi</taxon>
        <taxon>Dikarya</taxon>
        <taxon>Ascomycota</taxon>
        <taxon>Taphrinomycotina</taxon>
        <taxon>Taphrinomycotina incertae sedis</taxon>
        <taxon>Saitoella</taxon>
    </lineage>
</organism>
<dbReference type="GO" id="GO:0005773">
    <property type="term" value="C:vacuole"/>
    <property type="evidence" value="ECO:0007669"/>
    <property type="project" value="GOC"/>
</dbReference>
<evidence type="ECO:0000256" key="1">
    <source>
        <dbReference type="ARBA" id="ARBA00012513"/>
    </source>
</evidence>
<sequence length="344" mass="37951">MAQYVIDLLASLTSSCFPAAEIRINSRRVKELRLLGEGGFAFVYLVEEVGGSGAQYALKKIRCPFGTEDALRERDAYKMFDHPNIMKCVDSATVQERDGGKTVLILLPYYRRGNLQDVINSNVVNRTTSSERDVLKLFRGVCKALQVVHGGRQTPTVVRPRMDDDEDDDAQESTAMMRGSNNAGSGRGAVAYAHRDIKPGNIMIGDDGVTPILMDFGSMRRARREVRSRAEAIEVQDDAEVHCSMHFRAPEIFDVPTGTTLTEAVDIWSLGCTLYATLYGRSPFDTGEGSPALAVLNGQYKIPEDGNYSDGTNDIIRKCLQVEPNDRPNATQVLEMVDKALAQC</sequence>
<name>A0A0E9NKX9_SAICN</name>
<dbReference type="OMA" id="AMHQYKV"/>
<dbReference type="InterPro" id="IPR011009">
    <property type="entry name" value="Kinase-like_dom_sf"/>
</dbReference>
<dbReference type="SMART" id="SM00220">
    <property type="entry name" value="S_TKc"/>
    <property type="match status" value="1"/>
</dbReference>